<dbReference type="SUPFAM" id="SSF57997">
    <property type="entry name" value="Tropomyosin"/>
    <property type="match status" value="1"/>
</dbReference>
<dbReference type="InterPro" id="IPR042566">
    <property type="entry name" value="L1_C"/>
</dbReference>
<protein>
    <recommendedName>
        <fullName evidence="6">Transposase element L1Md-A101/L1Md-A102/L1Md-A2</fullName>
    </recommendedName>
</protein>
<feature type="compositionally biased region" description="Polar residues" evidence="3">
    <location>
        <begin position="299"/>
        <end position="308"/>
    </location>
</feature>
<accession>A0AAD1R809</accession>
<dbReference type="FunFam" id="3.30.70.1820:FF:000002">
    <property type="entry name" value="LINE-1 retrotransposable element ORF1 protein"/>
    <property type="match status" value="1"/>
</dbReference>
<dbReference type="Gene3D" id="3.30.70.1820">
    <property type="entry name" value="L1 transposable element, RRM domain"/>
    <property type="match status" value="1"/>
</dbReference>
<evidence type="ECO:0000313" key="5">
    <source>
        <dbReference type="Proteomes" id="UP001295444"/>
    </source>
</evidence>
<gene>
    <name evidence="4" type="ORF">PECUL_23A009851</name>
</gene>
<sequence length="325" mass="36917">MSQHCTKKGADTKDKAAFFVARTPHPKQAETQAQDGTEADLHADLADAQEAVADTPLTPNLLQKMLDAAVMKMQVSFTTALAKINNEITDLDARASQLEEKMEETATAHAAFEDRLVDIEKRLSLHETKITDAEDRSRRNNIRLRGVPEDVGAQDLTAFTMELFRAVLPDIPADMLLLDRIHRIPRPQHLPPTTPRDVLMRLHYYHTKDQILRAHRARKDLPDKFKPILLFTDLSVETLRQRRSFKPVAEALRHHRIPYRWGYPAKLLITKGGKLLTAASPREGLELLHKWDIAPNLQATGLRKTQGTDGRPQRQRRATSKDDDH</sequence>
<evidence type="ECO:0000256" key="1">
    <source>
        <dbReference type="ARBA" id="ARBA00061640"/>
    </source>
</evidence>
<dbReference type="Gene3D" id="3.30.250.20">
    <property type="entry name" value="L1 transposable element, C-terminal domain"/>
    <property type="match status" value="1"/>
</dbReference>
<dbReference type="PANTHER" id="PTHR11505">
    <property type="entry name" value="L1 TRANSPOSABLE ELEMENT-RELATED"/>
    <property type="match status" value="1"/>
</dbReference>
<dbReference type="EMBL" id="OW240912">
    <property type="protein sequence ID" value="CAH2225715.1"/>
    <property type="molecule type" value="Genomic_DNA"/>
</dbReference>
<evidence type="ECO:0008006" key="6">
    <source>
        <dbReference type="Google" id="ProtNLM"/>
    </source>
</evidence>
<dbReference type="InterPro" id="IPR004244">
    <property type="entry name" value="Transposase_22"/>
</dbReference>
<keyword evidence="2" id="KW-0175">Coiled coil</keyword>
<evidence type="ECO:0000256" key="3">
    <source>
        <dbReference type="SAM" id="MobiDB-lite"/>
    </source>
</evidence>
<proteinExistence type="inferred from homology"/>
<evidence type="ECO:0000313" key="4">
    <source>
        <dbReference type="EMBL" id="CAH2225715.1"/>
    </source>
</evidence>
<organism evidence="4 5">
    <name type="scientific">Pelobates cultripes</name>
    <name type="common">Western spadefoot toad</name>
    <dbReference type="NCBI Taxonomy" id="61616"/>
    <lineage>
        <taxon>Eukaryota</taxon>
        <taxon>Metazoa</taxon>
        <taxon>Chordata</taxon>
        <taxon>Craniata</taxon>
        <taxon>Vertebrata</taxon>
        <taxon>Euteleostomi</taxon>
        <taxon>Amphibia</taxon>
        <taxon>Batrachia</taxon>
        <taxon>Anura</taxon>
        <taxon>Pelobatoidea</taxon>
        <taxon>Pelobatidae</taxon>
        <taxon>Pelobates</taxon>
    </lineage>
</organism>
<dbReference type="AlphaFoldDB" id="A0AAD1R809"/>
<feature type="coiled-coil region" evidence="2">
    <location>
        <begin position="81"/>
        <end position="136"/>
    </location>
</feature>
<evidence type="ECO:0000256" key="2">
    <source>
        <dbReference type="SAM" id="Coils"/>
    </source>
</evidence>
<name>A0AAD1R809_PELCU</name>
<keyword evidence="5" id="KW-1185">Reference proteome</keyword>
<reference evidence="4" key="1">
    <citation type="submission" date="2022-03" db="EMBL/GenBank/DDBJ databases">
        <authorList>
            <person name="Alioto T."/>
            <person name="Alioto T."/>
            <person name="Gomez Garrido J."/>
        </authorList>
    </citation>
    <scope>NUCLEOTIDE SEQUENCE</scope>
</reference>
<dbReference type="Proteomes" id="UP001295444">
    <property type="component" value="Chromosome 01"/>
</dbReference>
<feature type="region of interest" description="Disordered" evidence="3">
    <location>
        <begin position="299"/>
        <end position="325"/>
    </location>
</feature>
<comment type="similarity">
    <text evidence="1">Belongs to the transposase 22 family.</text>
</comment>